<evidence type="ECO:0000256" key="1">
    <source>
        <dbReference type="ARBA" id="ARBA00022723"/>
    </source>
</evidence>
<protein>
    <recommendedName>
        <fullName evidence="3">Sulfatase N-terminal domain-containing protein</fullName>
    </recommendedName>
</protein>
<evidence type="ECO:0000313" key="4">
    <source>
        <dbReference type="EMBL" id="GAG05502.1"/>
    </source>
</evidence>
<dbReference type="InterPro" id="IPR000917">
    <property type="entry name" value="Sulfatase_N"/>
</dbReference>
<dbReference type="AlphaFoldDB" id="X0V278"/>
<feature type="non-terminal residue" evidence="4">
    <location>
        <position position="264"/>
    </location>
</feature>
<reference evidence="4" key="1">
    <citation type="journal article" date="2014" name="Front. Microbiol.">
        <title>High frequency of phylogenetically diverse reductive dehalogenase-homologous genes in deep subseafloor sedimentary metagenomes.</title>
        <authorList>
            <person name="Kawai M."/>
            <person name="Futagami T."/>
            <person name="Toyoda A."/>
            <person name="Takaki Y."/>
            <person name="Nishi S."/>
            <person name="Hori S."/>
            <person name="Arai W."/>
            <person name="Tsubouchi T."/>
            <person name="Morono Y."/>
            <person name="Uchiyama I."/>
            <person name="Ito T."/>
            <person name="Fujiyama A."/>
            <person name="Inagaki F."/>
            <person name="Takami H."/>
        </authorList>
    </citation>
    <scope>NUCLEOTIDE SEQUENCE</scope>
    <source>
        <strain evidence="4">Expedition CK06-06</strain>
    </source>
</reference>
<evidence type="ECO:0000259" key="3">
    <source>
        <dbReference type="Pfam" id="PF00884"/>
    </source>
</evidence>
<dbReference type="GO" id="GO:0046872">
    <property type="term" value="F:metal ion binding"/>
    <property type="evidence" value="ECO:0007669"/>
    <property type="project" value="UniProtKB-KW"/>
</dbReference>
<keyword evidence="2" id="KW-0378">Hydrolase</keyword>
<evidence type="ECO:0000256" key="2">
    <source>
        <dbReference type="ARBA" id="ARBA00022801"/>
    </source>
</evidence>
<dbReference type="InterPro" id="IPR017850">
    <property type="entry name" value="Alkaline_phosphatase_core_sf"/>
</dbReference>
<dbReference type="EMBL" id="BARS01028184">
    <property type="protein sequence ID" value="GAG05502.1"/>
    <property type="molecule type" value="Genomic_DNA"/>
</dbReference>
<dbReference type="PANTHER" id="PTHR45953">
    <property type="entry name" value="IDURONATE 2-SULFATASE"/>
    <property type="match status" value="1"/>
</dbReference>
<comment type="caution">
    <text evidence="4">The sequence shown here is derived from an EMBL/GenBank/DDBJ whole genome shotgun (WGS) entry which is preliminary data.</text>
</comment>
<dbReference type="PANTHER" id="PTHR45953:SF1">
    <property type="entry name" value="IDURONATE 2-SULFATASE"/>
    <property type="match status" value="1"/>
</dbReference>
<dbReference type="Pfam" id="PF00884">
    <property type="entry name" value="Sulfatase"/>
    <property type="match status" value="1"/>
</dbReference>
<dbReference type="GO" id="GO:0005737">
    <property type="term" value="C:cytoplasm"/>
    <property type="evidence" value="ECO:0007669"/>
    <property type="project" value="TreeGrafter"/>
</dbReference>
<sequence length="264" mass="30558">TTADKIFFGGMSSHYNVPINDFDPEGKFPREDRYFVTDKHSTEMYADAAVNFLNNYRDDRPFFMYVSFQSPHDPRHMPQKYLEMYDPDNLPLPKNFLPAHPFDFGEANHRDEKLERWPRTPEKIRRHIADYYGFITYTDAEIGRILEALKEIGQYDNTIIIFAGDNGLAVGRHGLMGKQNIYDHSVHIPLVMSGPVIPSGERSSALCYLLDIFPTLCDLTGLPVPVTVEGKSLAPVIRREKLKTWDSLFFAFKNFQRGVRTERW</sequence>
<proteinExistence type="predicted"/>
<organism evidence="4">
    <name type="scientific">marine sediment metagenome</name>
    <dbReference type="NCBI Taxonomy" id="412755"/>
    <lineage>
        <taxon>unclassified sequences</taxon>
        <taxon>metagenomes</taxon>
        <taxon>ecological metagenomes</taxon>
    </lineage>
</organism>
<keyword evidence="1" id="KW-0479">Metal-binding</keyword>
<feature type="non-terminal residue" evidence="4">
    <location>
        <position position="1"/>
    </location>
</feature>
<dbReference type="SUPFAM" id="SSF53649">
    <property type="entry name" value="Alkaline phosphatase-like"/>
    <property type="match status" value="1"/>
</dbReference>
<dbReference type="Gene3D" id="3.40.720.10">
    <property type="entry name" value="Alkaline Phosphatase, subunit A"/>
    <property type="match status" value="1"/>
</dbReference>
<dbReference type="GO" id="GO:0008484">
    <property type="term" value="F:sulfuric ester hydrolase activity"/>
    <property type="evidence" value="ECO:0007669"/>
    <property type="project" value="TreeGrafter"/>
</dbReference>
<feature type="domain" description="Sulfatase N-terminal" evidence="3">
    <location>
        <begin position="29"/>
        <end position="221"/>
    </location>
</feature>
<accession>X0V278</accession>
<gene>
    <name evidence="4" type="ORF">S01H1_44198</name>
</gene>
<name>X0V278_9ZZZZ</name>